<dbReference type="HOGENOM" id="CLU_528123_0_0_1"/>
<evidence type="ECO:0000313" key="5">
    <source>
        <dbReference type="Proteomes" id="UP000014760"/>
    </source>
</evidence>
<evidence type="ECO:0000313" key="4">
    <source>
        <dbReference type="EnsemblMetazoa" id="CapteP210649"/>
    </source>
</evidence>
<evidence type="ECO:0000256" key="1">
    <source>
        <dbReference type="PROSITE-ProRule" id="PRU00461"/>
    </source>
</evidence>
<reference evidence="4" key="3">
    <citation type="submission" date="2015-06" db="UniProtKB">
        <authorList>
            <consortium name="EnsemblMetazoa"/>
        </authorList>
    </citation>
    <scope>IDENTIFICATION</scope>
</reference>
<gene>
    <name evidence="3" type="ORF">CAPTEDRAFT_210649</name>
</gene>
<evidence type="ECO:0008006" key="6">
    <source>
        <dbReference type="Google" id="ProtNLM"/>
    </source>
</evidence>
<reference evidence="5" key="1">
    <citation type="submission" date="2012-12" db="EMBL/GenBank/DDBJ databases">
        <authorList>
            <person name="Hellsten U."/>
            <person name="Grimwood J."/>
            <person name="Chapman J.A."/>
            <person name="Shapiro H."/>
            <person name="Aerts A."/>
            <person name="Otillar R.P."/>
            <person name="Terry A.Y."/>
            <person name="Boore J.L."/>
            <person name="Simakov O."/>
            <person name="Marletaz F."/>
            <person name="Cho S.-J."/>
            <person name="Edsinger-Gonzales E."/>
            <person name="Havlak P."/>
            <person name="Kuo D.-H."/>
            <person name="Larsson T."/>
            <person name="Lv J."/>
            <person name="Arendt D."/>
            <person name="Savage R."/>
            <person name="Osoegawa K."/>
            <person name="de Jong P."/>
            <person name="Lindberg D.R."/>
            <person name="Seaver E.C."/>
            <person name="Weisblat D.A."/>
            <person name="Putnam N.H."/>
            <person name="Grigoriev I.V."/>
            <person name="Rokhsar D.S."/>
        </authorList>
    </citation>
    <scope>NUCLEOTIDE SEQUENCE</scope>
    <source>
        <strain evidence="5">I ESC-2004</strain>
    </source>
</reference>
<protein>
    <recommendedName>
        <fullName evidence="6">EGF-like domain-containing protein</fullName>
    </recommendedName>
</protein>
<dbReference type="STRING" id="283909.R7UFI5"/>
<dbReference type="Gene3D" id="2.120.10.30">
    <property type="entry name" value="TolB, C-terminal domain"/>
    <property type="match status" value="3"/>
</dbReference>
<sequence length="532" mass="60078">MIDDYFLWHYCKQYIVANYFCKHKSKSKRRQVGCELSGCRESNEHALFQGHIAFNVAYLAHLVFGLTVDWVNKNLYWTDAVYNWIAMAAIDDPTSFRFIIEGSLHSPHGIAVHPGSRSKIESMHISGQQRRVEVAENIVSTFVSFDALQQTLLIAVIDLDSAFVYNDSSGSLGDRRLFHNNIINKTDDVMIYNPAKQPPLPENPCASKNCEHMCIATSDNAAECLCNHLHELQDDENYVGGDPHKLYTTEVPMGVIGVDHHNEMMYFSSTNHIYAVGMRDGMYPSVRVQLLDVDVEIGGLAVDWLAHRLYWTNVGEKSITHSTLHGNEMKSIIRDRNGLQGIVVNALTKTIYWTEAYEDTGAILTSDVDVSGFKLNRLPIKSLAVQQDYLVWTSRAANESGVYWKRRELHSVVQHYEPVEEAGDIKVFWHSQSPVTERGSSKLPVTIGAIAGGVVLVIIIVGIIVFVVRHQKTSENQPREPMHPMSIPDNPDYEHIRESQIDADVHAYEIPNATFNDTFSEVNSINAVQQRY</sequence>
<dbReference type="EMBL" id="AMQN01023734">
    <property type="status" value="NOT_ANNOTATED_CDS"/>
    <property type="molecule type" value="Genomic_DNA"/>
</dbReference>
<dbReference type="PANTHER" id="PTHR46513:SF13">
    <property type="entry name" value="EGF-LIKE DOMAIN-CONTAINING PROTEIN"/>
    <property type="match status" value="1"/>
</dbReference>
<dbReference type="Proteomes" id="UP000014760">
    <property type="component" value="Unassembled WGS sequence"/>
</dbReference>
<organism evidence="3">
    <name type="scientific">Capitella teleta</name>
    <name type="common">Polychaete worm</name>
    <dbReference type="NCBI Taxonomy" id="283909"/>
    <lineage>
        <taxon>Eukaryota</taxon>
        <taxon>Metazoa</taxon>
        <taxon>Spiralia</taxon>
        <taxon>Lophotrochozoa</taxon>
        <taxon>Annelida</taxon>
        <taxon>Polychaeta</taxon>
        <taxon>Sedentaria</taxon>
        <taxon>Scolecida</taxon>
        <taxon>Capitellidae</taxon>
        <taxon>Capitella</taxon>
    </lineage>
</organism>
<dbReference type="SUPFAM" id="SSF63825">
    <property type="entry name" value="YWTD domain"/>
    <property type="match status" value="2"/>
</dbReference>
<name>R7UFI5_CAPTE</name>
<accession>R7UFI5</accession>
<feature type="repeat" description="LDL-receptor class B" evidence="1">
    <location>
        <begin position="73"/>
        <end position="116"/>
    </location>
</feature>
<proteinExistence type="predicted"/>
<dbReference type="PROSITE" id="PS51120">
    <property type="entry name" value="LDLRB"/>
    <property type="match status" value="1"/>
</dbReference>
<evidence type="ECO:0000256" key="2">
    <source>
        <dbReference type="SAM" id="Phobius"/>
    </source>
</evidence>
<feature type="transmembrane region" description="Helical" evidence="2">
    <location>
        <begin position="443"/>
        <end position="468"/>
    </location>
</feature>
<dbReference type="PANTHER" id="PTHR46513">
    <property type="entry name" value="VITELLOGENIN RECEPTOR-LIKE PROTEIN-RELATED-RELATED"/>
    <property type="match status" value="1"/>
</dbReference>
<dbReference type="AlphaFoldDB" id="R7UFI5"/>
<keyword evidence="2" id="KW-0472">Membrane</keyword>
<evidence type="ECO:0000313" key="3">
    <source>
        <dbReference type="EMBL" id="ELU04975.1"/>
    </source>
</evidence>
<dbReference type="OrthoDB" id="9990982at2759"/>
<dbReference type="InterPro" id="IPR000033">
    <property type="entry name" value="LDLR_classB_rpt"/>
</dbReference>
<keyword evidence="2" id="KW-1133">Transmembrane helix</keyword>
<keyword evidence="5" id="KW-1185">Reference proteome</keyword>
<dbReference type="InterPro" id="IPR050778">
    <property type="entry name" value="Cueball_EGF_LRP_Nidogen"/>
</dbReference>
<reference evidence="3 5" key="2">
    <citation type="journal article" date="2013" name="Nature">
        <title>Insights into bilaterian evolution from three spiralian genomes.</title>
        <authorList>
            <person name="Simakov O."/>
            <person name="Marletaz F."/>
            <person name="Cho S.J."/>
            <person name="Edsinger-Gonzales E."/>
            <person name="Havlak P."/>
            <person name="Hellsten U."/>
            <person name="Kuo D.H."/>
            <person name="Larsson T."/>
            <person name="Lv J."/>
            <person name="Arendt D."/>
            <person name="Savage R."/>
            <person name="Osoegawa K."/>
            <person name="de Jong P."/>
            <person name="Grimwood J."/>
            <person name="Chapman J.A."/>
            <person name="Shapiro H."/>
            <person name="Aerts A."/>
            <person name="Otillar R.P."/>
            <person name="Terry A.Y."/>
            <person name="Boore J.L."/>
            <person name="Grigoriev I.V."/>
            <person name="Lindberg D.R."/>
            <person name="Seaver E.C."/>
            <person name="Weisblat D.A."/>
            <person name="Putnam N.H."/>
            <person name="Rokhsar D.S."/>
        </authorList>
    </citation>
    <scope>NUCLEOTIDE SEQUENCE</scope>
    <source>
        <strain evidence="3 5">I ESC-2004</strain>
    </source>
</reference>
<dbReference type="SMART" id="SM00135">
    <property type="entry name" value="LY"/>
    <property type="match status" value="4"/>
</dbReference>
<dbReference type="EMBL" id="KB301913">
    <property type="protein sequence ID" value="ELU04975.1"/>
    <property type="molecule type" value="Genomic_DNA"/>
</dbReference>
<keyword evidence="2" id="KW-0812">Transmembrane</keyword>
<dbReference type="InterPro" id="IPR011042">
    <property type="entry name" value="6-blade_b-propeller_TolB-like"/>
</dbReference>
<dbReference type="EnsemblMetazoa" id="CapteT210649">
    <property type="protein sequence ID" value="CapteP210649"/>
    <property type="gene ID" value="CapteG210649"/>
</dbReference>